<feature type="transmembrane region" description="Helical" evidence="9">
    <location>
        <begin position="603"/>
        <end position="627"/>
    </location>
</feature>
<keyword evidence="5" id="KW-0547">Nucleotide-binding</keyword>
<evidence type="ECO:0000256" key="9">
    <source>
        <dbReference type="SAM" id="Phobius"/>
    </source>
</evidence>
<proteinExistence type="predicted"/>
<feature type="transmembrane region" description="Helical" evidence="9">
    <location>
        <begin position="67"/>
        <end position="89"/>
    </location>
</feature>
<evidence type="ECO:0000313" key="12">
    <source>
        <dbReference type="Proteomes" id="UP000828390"/>
    </source>
</evidence>
<organism evidence="11 12">
    <name type="scientific">Dreissena polymorpha</name>
    <name type="common">Zebra mussel</name>
    <name type="synonym">Mytilus polymorpha</name>
    <dbReference type="NCBI Taxonomy" id="45954"/>
    <lineage>
        <taxon>Eukaryota</taxon>
        <taxon>Metazoa</taxon>
        <taxon>Spiralia</taxon>
        <taxon>Lophotrochozoa</taxon>
        <taxon>Mollusca</taxon>
        <taxon>Bivalvia</taxon>
        <taxon>Autobranchia</taxon>
        <taxon>Heteroconchia</taxon>
        <taxon>Euheterodonta</taxon>
        <taxon>Imparidentia</taxon>
        <taxon>Neoheterodontei</taxon>
        <taxon>Myida</taxon>
        <taxon>Dreissenoidea</taxon>
        <taxon>Dreissenidae</taxon>
        <taxon>Dreissena</taxon>
    </lineage>
</organism>
<dbReference type="GO" id="GO:0016020">
    <property type="term" value="C:membrane"/>
    <property type="evidence" value="ECO:0007669"/>
    <property type="project" value="InterPro"/>
</dbReference>
<feature type="transmembrane region" description="Helical" evidence="9">
    <location>
        <begin position="456"/>
        <end position="478"/>
    </location>
</feature>
<dbReference type="Pfam" id="PF00005">
    <property type="entry name" value="ABC_tran"/>
    <property type="match status" value="1"/>
</dbReference>
<keyword evidence="6" id="KW-0067">ATP-binding</keyword>
<keyword evidence="7 9" id="KW-1133">Transmembrane helix</keyword>
<protein>
    <recommendedName>
        <fullName evidence="10">ABC transmembrane type-1 domain-containing protein</fullName>
    </recommendedName>
</protein>
<dbReference type="Gene3D" id="1.20.1560.10">
    <property type="entry name" value="ABC transporter type 1, transmembrane domain"/>
    <property type="match status" value="1"/>
</dbReference>
<dbReference type="PANTHER" id="PTHR24223">
    <property type="entry name" value="ATP-BINDING CASSETTE SUB-FAMILY C"/>
    <property type="match status" value="1"/>
</dbReference>
<feature type="transmembrane region" description="Helical" evidence="9">
    <location>
        <begin position="564"/>
        <end position="591"/>
    </location>
</feature>
<dbReference type="CDD" id="cd18595">
    <property type="entry name" value="ABC_6TM_MRP1_2_3_6_D1_like"/>
    <property type="match status" value="1"/>
</dbReference>
<dbReference type="GO" id="GO:0005524">
    <property type="term" value="F:ATP binding"/>
    <property type="evidence" value="ECO:0007669"/>
    <property type="project" value="UniProtKB-KW"/>
</dbReference>
<keyword evidence="2" id="KW-0813">Transport</keyword>
<feature type="domain" description="ABC transmembrane type-1" evidence="10">
    <location>
        <begin position="342"/>
        <end position="628"/>
    </location>
</feature>
<evidence type="ECO:0000256" key="8">
    <source>
        <dbReference type="ARBA" id="ARBA00023136"/>
    </source>
</evidence>
<keyword evidence="3 9" id="KW-0812">Transmembrane</keyword>
<dbReference type="GO" id="GO:0140359">
    <property type="term" value="F:ABC-type transporter activity"/>
    <property type="evidence" value="ECO:0007669"/>
    <property type="project" value="InterPro"/>
</dbReference>
<dbReference type="AlphaFoldDB" id="A0A9D4RIQ9"/>
<accession>A0A9D4RIQ9</accession>
<feature type="transmembrane region" description="Helical" evidence="9">
    <location>
        <begin position="141"/>
        <end position="161"/>
    </location>
</feature>
<evidence type="ECO:0000256" key="2">
    <source>
        <dbReference type="ARBA" id="ARBA00022448"/>
    </source>
</evidence>
<evidence type="ECO:0000256" key="5">
    <source>
        <dbReference type="ARBA" id="ARBA00022741"/>
    </source>
</evidence>
<keyword evidence="8 9" id="KW-0472">Membrane</keyword>
<dbReference type="EMBL" id="JAIWYP010000002">
    <property type="protein sequence ID" value="KAH3867977.1"/>
    <property type="molecule type" value="Genomic_DNA"/>
</dbReference>
<dbReference type="Proteomes" id="UP000828390">
    <property type="component" value="Unassembled WGS sequence"/>
</dbReference>
<evidence type="ECO:0000256" key="1">
    <source>
        <dbReference type="ARBA" id="ARBA00004127"/>
    </source>
</evidence>
<reference evidence="11" key="2">
    <citation type="submission" date="2020-11" db="EMBL/GenBank/DDBJ databases">
        <authorList>
            <person name="McCartney M.A."/>
            <person name="Auch B."/>
            <person name="Kono T."/>
            <person name="Mallez S."/>
            <person name="Becker A."/>
            <person name="Gohl D.M."/>
            <person name="Silverstein K.A.T."/>
            <person name="Koren S."/>
            <person name="Bechman K.B."/>
            <person name="Herman A."/>
            <person name="Abrahante J.E."/>
            <person name="Garbe J."/>
        </authorList>
    </citation>
    <scope>NUCLEOTIDE SEQUENCE</scope>
    <source>
        <strain evidence="11">Duluth1</strain>
        <tissue evidence="11">Whole animal</tissue>
    </source>
</reference>
<feature type="transmembrane region" description="Helical" evidence="9">
    <location>
        <begin position="484"/>
        <end position="504"/>
    </location>
</feature>
<dbReference type="InterPro" id="IPR036640">
    <property type="entry name" value="ABC1_TM_sf"/>
</dbReference>
<feature type="transmembrane region" description="Helical" evidence="9">
    <location>
        <begin position="341"/>
        <end position="363"/>
    </location>
</feature>
<dbReference type="InterPro" id="IPR011527">
    <property type="entry name" value="ABC1_TM_dom"/>
</dbReference>
<gene>
    <name evidence="11" type="ORF">DPMN_031113</name>
</gene>
<feature type="transmembrane region" description="Helical" evidence="9">
    <location>
        <begin position="41"/>
        <end position="60"/>
    </location>
</feature>
<comment type="subcellular location">
    <subcellularLocation>
        <location evidence="1">Endomembrane system</location>
        <topology evidence="1">Multi-pass membrane protein</topology>
    </subcellularLocation>
</comment>
<dbReference type="FunFam" id="1.20.1560.10:FF:000006">
    <property type="entry name" value="ATP-binding cassette, sub-family C (CFTR/MRP), member 9"/>
    <property type="match status" value="1"/>
</dbReference>
<dbReference type="GO" id="GO:0012505">
    <property type="term" value="C:endomembrane system"/>
    <property type="evidence" value="ECO:0007669"/>
    <property type="project" value="UniProtKB-SubCell"/>
</dbReference>
<evidence type="ECO:0000259" key="10">
    <source>
        <dbReference type="PROSITE" id="PS50929"/>
    </source>
</evidence>
<dbReference type="PANTHER" id="PTHR24223:SF443">
    <property type="entry name" value="MULTIDRUG-RESISTANCE LIKE PROTEIN 1, ISOFORM I"/>
    <property type="match status" value="1"/>
</dbReference>
<evidence type="ECO:0000256" key="6">
    <source>
        <dbReference type="ARBA" id="ARBA00022840"/>
    </source>
</evidence>
<comment type="caution">
    <text evidence="11">The sequence shown here is derived from an EMBL/GenBank/DDBJ whole genome shotgun (WGS) entry which is preliminary data.</text>
</comment>
<keyword evidence="4" id="KW-0677">Repeat</keyword>
<dbReference type="InterPro" id="IPR003439">
    <property type="entry name" value="ABC_transporter-like_ATP-bd"/>
</dbReference>
<evidence type="ECO:0000256" key="3">
    <source>
        <dbReference type="ARBA" id="ARBA00022692"/>
    </source>
</evidence>
<evidence type="ECO:0000256" key="7">
    <source>
        <dbReference type="ARBA" id="ARBA00022989"/>
    </source>
</evidence>
<feature type="transmembrane region" description="Helical" evidence="9">
    <location>
        <begin position="109"/>
        <end position="129"/>
    </location>
</feature>
<dbReference type="InterPro" id="IPR050173">
    <property type="entry name" value="ABC_transporter_C-like"/>
</dbReference>
<evidence type="ECO:0000256" key="4">
    <source>
        <dbReference type="ARBA" id="ARBA00022737"/>
    </source>
</evidence>
<evidence type="ECO:0000313" key="11">
    <source>
        <dbReference type="EMBL" id="KAH3867977.1"/>
    </source>
</evidence>
<sequence length="748" mass="84856">MSEFLNAALYELCGSELFWNDSNLERVTPELTSCFLNTLPVWIPCGFLWMVAIPYIVYLVKNRRPSLPFTCLSVSKMALAFALLCLADLHFTFQQMYGNHCAGLEVVQLSVQVAVGVRLATYMLVIIILHVQRKFGCKTSGVTYTFWILQICGETFSIYAYSLDKTQCQTHVVFYMYYAVIWLQFLIHSFAEKGPTTGRHGKEPCPLDNGSILNRLTYCWMGKTIHSIYKKTFQRDQMWAQSEILKASIIGPALEKAWKKEQSKLRQRKTTIKRFSVKLTDVEETIEQTSFTATMSDSSEKTPLLKRVGDVRDEVKRSEKRPSANLLKVLMKTYAFDITEFVVYSFLSLLTYFLQPLILRYLLDFIDKKNSPGSDPAPKTWEGVVYCICMVVIIQVCAVFYNTVLFHTATLGLRIKHSLMYLIYKKALTVSKSENNISVGEVVNHMSIDCVRLQDAVFFSYYVPNAILFAIISAYMLYESVGGPATAAGMAFSLLYIPVNSYIVRIQNKLQNELLHLKGLRVRLMNEILCGVKVLKMYAWEYTFIKKVDEVRVREIRLLKKNAYLMAIGTSLANHSQFLIHFTIILVYVLLKDGHYISSSTAFVSLSIIAILKYPLTVLPYLLNTLVQAYVSTKRIQDFLSCSDLDEIESIFVKSADYAIYVRDGVFTWDTSDRKPDLPNINLKIPQRQLIAVVGNCGAGKSSLVSALLGEMRKLDGVLEIKVRELWGGQVLSSVGTARGNEEAGRSP</sequence>
<feature type="transmembrane region" description="Helical" evidence="9">
    <location>
        <begin position="383"/>
        <end position="406"/>
    </location>
</feature>
<dbReference type="PROSITE" id="PS50929">
    <property type="entry name" value="ABC_TM1F"/>
    <property type="match status" value="1"/>
</dbReference>
<keyword evidence="12" id="KW-1185">Reference proteome</keyword>
<feature type="transmembrane region" description="Helical" evidence="9">
    <location>
        <begin position="173"/>
        <end position="191"/>
    </location>
</feature>
<reference evidence="11" key="1">
    <citation type="journal article" date="2019" name="bioRxiv">
        <title>The Genome of the Zebra Mussel, Dreissena polymorpha: A Resource for Invasive Species Research.</title>
        <authorList>
            <person name="McCartney M.A."/>
            <person name="Auch B."/>
            <person name="Kono T."/>
            <person name="Mallez S."/>
            <person name="Zhang Y."/>
            <person name="Obille A."/>
            <person name="Becker A."/>
            <person name="Abrahante J.E."/>
            <person name="Garbe J."/>
            <person name="Badalamenti J.P."/>
            <person name="Herman A."/>
            <person name="Mangelson H."/>
            <person name="Liachko I."/>
            <person name="Sullivan S."/>
            <person name="Sone E.D."/>
            <person name="Koren S."/>
            <person name="Silverstein K.A.T."/>
            <person name="Beckman K.B."/>
            <person name="Gohl D.M."/>
        </authorList>
    </citation>
    <scope>NUCLEOTIDE SEQUENCE</scope>
    <source>
        <strain evidence="11">Duluth1</strain>
        <tissue evidence="11">Whole animal</tissue>
    </source>
</reference>
<dbReference type="Gene3D" id="3.40.50.300">
    <property type="entry name" value="P-loop containing nucleotide triphosphate hydrolases"/>
    <property type="match status" value="1"/>
</dbReference>
<dbReference type="GO" id="GO:0016887">
    <property type="term" value="F:ATP hydrolysis activity"/>
    <property type="evidence" value="ECO:0007669"/>
    <property type="project" value="InterPro"/>
</dbReference>
<name>A0A9D4RIQ9_DREPO</name>
<dbReference type="Pfam" id="PF00664">
    <property type="entry name" value="ABC_membrane"/>
    <property type="match status" value="1"/>
</dbReference>
<dbReference type="SUPFAM" id="SSF52540">
    <property type="entry name" value="P-loop containing nucleoside triphosphate hydrolases"/>
    <property type="match status" value="1"/>
</dbReference>
<dbReference type="SUPFAM" id="SSF90123">
    <property type="entry name" value="ABC transporter transmembrane region"/>
    <property type="match status" value="1"/>
</dbReference>
<dbReference type="InterPro" id="IPR027417">
    <property type="entry name" value="P-loop_NTPase"/>
</dbReference>